<gene>
    <name evidence="1" type="ORF">Lqua_2004</name>
    <name evidence="2" type="ORF">NCTC12376_02455</name>
</gene>
<dbReference type="AlphaFoldDB" id="A0A378KUY4"/>
<accession>A0A378KUY4</accession>
<keyword evidence="3" id="KW-1185">Reference proteome</keyword>
<dbReference type="SUPFAM" id="SSF53756">
    <property type="entry name" value="UDP-Glycosyltransferase/glycogen phosphorylase"/>
    <property type="match status" value="1"/>
</dbReference>
<reference evidence="1 3" key="1">
    <citation type="submission" date="2015-11" db="EMBL/GenBank/DDBJ databases">
        <title>Genomic analysis of 38 Legionella species identifies large and diverse effector repertoires.</title>
        <authorList>
            <person name="Burstein D."/>
            <person name="Amaro F."/>
            <person name="Zusman T."/>
            <person name="Lifshitz Z."/>
            <person name="Cohen O."/>
            <person name="Gilbert J.A."/>
            <person name="Pupko T."/>
            <person name="Shuman H.A."/>
            <person name="Segal G."/>
        </authorList>
    </citation>
    <scope>NUCLEOTIDE SEQUENCE [LARGE SCALE GENOMIC DNA]</scope>
    <source>
        <strain evidence="1 3">ATCC 49507</strain>
    </source>
</reference>
<dbReference type="InterPro" id="IPR043148">
    <property type="entry name" value="TagF_C"/>
</dbReference>
<reference evidence="2 4" key="2">
    <citation type="submission" date="2018-06" db="EMBL/GenBank/DDBJ databases">
        <authorList>
            <consortium name="Pathogen Informatics"/>
            <person name="Doyle S."/>
        </authorList>
    </citation>
    <scope>NUCLEOTIDE SEQUENCE [LARGE SCALE GENOMIC DNA]</scope>
    <source>
        <strain evidence="2 4">NCTC12376</strain>
    </source>
</reference>
<organism evidence="2 4">
    <name type="scientific">Legionella quateirensis</name>
    <dbReference type="NCBI Taxonomy" id="45072"/>
    <lineage>
        <taxon>Bacteria</taxon>
        <taxon>Pseudomonadati</taxon>
        <taxon>Pseudomonadota</taxon>
        <taxon>Gammaproteobacteria</taxon>
        <taxon>Legionellales</taxon>
        <taxon>Legionellaceae</taxon>
        <taxon>Legionella</taxon>
    </lineage>
</organism>
<evidence type="ECO:0000313" key="4">
    <source>
        <dbReference type="Proteomes" id="UP000254230"/>
    </source>
</evidence>
<dbReference type="OrthoDB" id="6770241at2"/>
<name>A0A378KUY4_9GAMM</name>
<dbReference type="Gene3D" id="3.40.50.12580">
    <property type="match status" value="1"/>
</dbReference>
<dbReference type="EMBL" id="LNYR01000031">
    <property type="protein sequence ID" value="KTD47611.1"/>
    <property type="molecule type" value="Genomic_DNA"/>
</dbReference>
<evidence type="ECO:0000313" key="2">
    <source>
        <dbReference type="EMBL" id="STY18634.1"/>
    </source>
</evidence>
<sequence length="568" mass="65965">MNNLEKDSTTNILFVSQRLSDFVEMRRAAVGLKKYGYRCIMLFCGVGSQVHDNIVIQEIDNSISAGEFDNKIIYNEVSINFNTLAQKIVRFFNFNRVELEPKALPEIPTELINELNTEIQEKQPESEPLRWYKKLKIVQFFHRNYQRNYRIVKYKFRSLKSAYRIANHYKAKIKIKTKAWIIRSVSFLNQLFFSPYYVIPLSYKVNYKRFCELLTKHQINLIILPEDIVGKITPVLIKAGHNNKIPSMVLPYTICNQSEAFQALKERDELSINSKLINKVLGILFKSWVMKDEQHAVLRLPAPHVLGHLFIRSSPPDPWMMNSGYANVIAIENEQMFQYYRKSGIPASKMKITGACYDDNLAGYYLDKENQRAKLYKQLDIHSDKPLFLIGGFPNQIVGNPPGFDFKDAEDAVNFITECVDRFKNDYELVFRPHPNYLELSKLFAKKNILVTDIDTARLVAVSDVYLAFASATIRWAISCGVPTINYDMFYYDFSDYKHVNGVLNACTQDEFKTAIQRMSDPDEYLNLKNHLEVEKMQWGNLDGQSIHRINGLVKELVQLKKVRRKAS</sequence>
<dbReference type="Proteomes" id="UP000254230">
    <property type="component" value="Unassembled WGS sequence"/>
</dbReference>
<dbReference type="Proteomes" id="UP000054639">
    <property type="component" value="Unassembled WGS sequence"/>
</dbReference>
<protein>
    <submittedName>
        <fullName evidence="2">Uncharacterized protein</fullName>
    </submittedName>
</protein>
<dbReference type="EMBL" id="UGOW01000001">
    <property type="protein sequence ID" value="STY18634.1"/>
    <property type="molecule type" value="Genomic_DNA"/>
</dbReference>
<proteinExistence type="predicted"/>
<evidence type="ECO:0000313" key="1">
    <source>
        <dbReference type="EMBL" id="KTD47611.1"/>
    </source>
</evidence>
<dbReference type="RefSeq" id="WP_133141026.1">
    <property type="nucleotide sequence ID" value="NZ_CAAAIL010000001.1"/>
</dbReference>
<evidence type="ECO:0000313" key="3">
    <source>
        <dbReference type="Proteomes" id="UP000054639"/>
    </source>
</evidence>